<reference evidence="2 3" key="1">
    <citation type="submission" date="2018-06" db="EMBL/GenBank/DDBJ databases">
        <authorList>
            <consortium name="Pathogen Informatics"/>
            <person name="Doyle S."/>
        </authorList>
    </citation>
    <scope>NUCLEOTIDE SEQUENCE [LARGE SCALE GENOMIC DNA]</scope>
    <source>
        <strain evidence="2 3">NCTC11085</strain>
    </source>
</reference>
<dbReference type="Proteomes" id="UP000249623">
    <property type="component" value="Chromosome 1"/>
</dbReference>
<proteinExistence type="predicted"/>
<dbReference type="PANTHER" id="PTHR48079:SF6">
    <property type="entry name" value="NAD(P)-BINDING DOMAIN-CONTAINING PROTEIN-RELATED"/>
    <property type="match status" value="1"/>
</dbReference>
<evidence type="ECO:0000259" key="1">
    <source>
        <dbReference type="Pfam" id="PF01370"/>
    </source>
</evidence>
<name>A0A2X3VEY6_STRSA</name>
<dbReference type="InterPro" id="IPR001509">
    <property type="entry name" value="Epimerase_deHydtase"/>
</dbReference>
<dbReference type="InterPro" id="IPR036291">
    <property type="entry name" value="NAD(P)-bd_dom_sf"/>
</dbReference>
<dbReference type="Gene3D" id="3.40.50.720">
    <property type="entry name" value="NAD(P)-binding Rossmann-like Domain"/>
    <property type="match status" value="1"/>
</dbReference>
<dbReference type="GO" id="GO:0005737">
    <property type="term" value="C:cytoplasm"/>
    <property type="evidence" value="ECO:0007669"/>
    <property type="project" value="TreeGrafter"/>
</dbReference>
<dbReference type="InterPro" id="IPR051783">
    <property type="entry name" value="NAD(P)-dependent_oxidoreduct"/>
</dbReference>
<dbReference type="RefSeq" id="WP_002926867.1">
    <property type="nucleotide sequence ID" value="NZ_CP071430.1"/>
</dbReference>
<dbReference type="AlphaFoldDB" id="A0A2X3VEY6"/>
<sequence>MPPKHQSRSIHHAFVTGATGLLGNNLVRSLLKKGIQVTALVRSRQKALEQFGNLPIHFIEGDICQPDSYQNHMQDCDSLFHTAAFFRDSLKGGQHWQELYNTNVKGSLELFEAAYKAGIRQAVHTSSIAVLYGEQNQLIDESMLRSRNTSNDYYRSKILSEEVLLDFSKKHPDFFVSFVLPGFMFGPGDIGPTSAGQLIFDFVHKKLPGIIPGSYSVVDARDVADCEILAMQYGRQGERYLAAGRHMTMEELLKNLEAVSGVAAPTRRIPLFLLKIIAQYNELYHRLTKHPILLSKAAVTSTEEEYLRTHFNSAKSQNELGAHFRPFEETLKDVLAWYKEHGYLS</sequence>
<dbReference type="PANTHER" id="PTHR48079">
    <property type="entry name" value="PROTEIN YEEZ"/>
    <property type="match status" value="1"/>
</dbReference>
<protein>
    <submittedName>
        <fullName evidence="2">Reductase</fullName>
    </submittedName>
</protein>
<dbReference type="EMBL" id="LS483346">
    <property type="protein sequence ID" value="SQF36065.1"/>
    <property type="molecule type" value="Genomic_DNA"/>
</dbReference>
<organism evidence="2 3">
    <name type="scientific">Streptococcus sanguinis</name>
    <dbReference type="NCBI Taxonomy" id="1305"/>
    <lineage>
        <taxon>Bacteria</taxon>
        <taxon>Bacillati</taxon>
        <taxon>Bacillota</taxon>
        <taxon>Bacilli</taxon>
        <taxon>Lactobacillales</taxon>
        <taxon>Streptococcaceae</taxon>
        <taxon>Streptococcus</taxon>
    </lineage>
</organism>
<accession>A0A2X3VEY6</accession>
<dbReference type="Pfam" id="PF01370">
    <property type="entry name" value="Epimerase"/>
    <property type="match status" value="1"/>
</dbReference>
<dbReference type="CDD" id="cd05228">
    <property type="entry name" value="AR_FR_like_1_SDR_e"/>
    <property type="match status" value="1"/>
</dbReference>
<evidence type="ECO:0000313" key="2">
    <source>
        <dbReference type="EMBL" id="SQF36065.1"/>
    </source>
</evidence>
<evidence type="ECO:0000313" key="3">
    <source>
        <dbReference type="Proteomes" id="UP000249623"/>
    </source>
</evidence>
<gene>
    <name evidence="2" type="ORF">NCTC11085_02082</name>
</gene>
<dbReference type="GO" id="GO:0004029">
    <property type="term" value="F:aldehyde dehydrogenase (NAD+) activity"/>
    <property type="evidence" value="ECO:0007669"/>
    <property type="project" value="TreeGrafter"/>
</dbReference>
<feature type="domain" description="NAD-dependent epimerase/dehydratase" evidence="1">
    <location>
        <begin position="14"/>
        <end position="240"/>
    </location>
</feature>
<dbReference type="SUPFAM" id="SSF51735">
    <property type="entry name" value="NAD(P)-binding Rossmann-fold domains"/>
    <property type="match status" value="1"/>
</dbReference>